<feature type="region of interest" description="Disordered" evidence="6">
    <location>
        <begin position="378"/>
        <end position="409"/>
    </location>
</feature>
<reference evidence="9 10" key="1">
    <citation type="submission" date="2017-02" db="EMBL/GenBank/DDBJ databases">
        <authorList>
            <person name="Peterson S.W."/>
        </authorList>
    </citation>
    <scope>NUCLEOTIDE SEQUENCE [LARGE SCALE GENOMIC DNA]</scope>
    <source>
        <strain evidence="9 10">DSM 16080</strain>
    </source>
</reference>
<evidence type="ECO:0000256" key="5">
    <source>
        <dbReference type="RuleBase" id="RU004404"/>
    </source>
</evidence>
<dbReference type="Gene3D" id="3.30.750.44">
    <property type="match status" value="1"/>
</dbReference>
<dbReference type="SMART" id="SM00245">
    <property type="entry name" value="TSPc"/>
    <property type="match status" value="1"/>
</dbReference>
<dbReference type="GO" id="GO:0007165">
    <property type="term" value="P:signal transduction"/>
    <property type="evidence" value="ECO:0007669"/>
    <property type="project" value="TreeGrafter"/>
</dbReference>
<dbReference type="GO" id="GO:0004175">
    <property type="term" value="F:endopeptidase activity"/>
    <property type="evidence" value="ECO:0007669"/>
    <property type="project" value="TreeGrafter"/>
</dbReference>
<dbReference type="InterPro" id="IPR029045">
    <property type="entry name" value="ClpP/crotonase-like_dom_sf"/>
</dbReference>
<evidence type="ECO:0000256" key="7">
    <source>
        <dbReference type="SAM" id="SignalP"/>
    </source>
</evidence>
<dbReference type="PROSITE" id="PS50106">
    <property type="entry name" value="PDZ"/>
    <property type="match status" value="1"/>
</dbReference>
<dbReference type="RefSeq" id="WP_078716725.1">
    <property type="nucleotide sequence ID" value="NZ_FUYC01000003.1"/>
</dbReference>
<dbReference type="PANTHER" id="PTHR32060">
    <property type="entry name" value="TAIL-SPECIFIC PROTEASE"/>
    <property type="match status" value="1"/>
</dbReference>
<dbReference type="InterPro" id="IPR004447">
    <property type="entry name" value="Peptidase_S41A"/>
</dbReference>
<keyword evidence="4 5" id="KW-0720">Serine protease</keyword>
<evidence type="ECO:0000256" key="6">
    <source>
        <dbReference type="SAM" id="MobiDB-lite"/>
    </source>
</evidence>
<dbReference type="Pfam" id="PF22694">
    <property type="entry name" value="CtpB_N-like"/>
    <property type="match status" value="1"/>
</dbReference>
<keyword evidence="10" id="KW-1185">Reference proteome</keyword>
<keyword evidence="3 5" id="KW-0378">Hydrolase</keyword>
<gene>
    <name evidence="9" type="ORF">SAMN02745704_01161</name>
</gene>
<accession>A0A1T4WMN0</accession>
<feature type="chain" id="PRO_5012684944" evidence="7">
    <location>
        <begin position="24"/>
        <end position="432"/>
    </location>
</feature>
<dbReference type="GO" id="GO:0006508">
    <property type="term" value="P:proteolysis"/>
    <property type="evidence" value="ECO:0007669"/>
    <property type="project" value="UniProtKB-KW"/>
</dbReference>
<dbReference type="Gene3D" id="2.30.42.10">
    <property type="match status" value="1"/>
</dbReference>
<dbReference type="InterPro" id="IPR001478">
    <property type="entry name" value="PDZ"/>
</dbReference>
<dbReference type="EMBL" id="FUYC01000003">
    <property type="protein sequence ID" value="SKA78594.1"/>
    <property type="molecule type" value="Genomic_DNA"/>
</dbReference>
<dbReference type="FunFam" id="2.30.42.10:FF:000063">
    <property type="entry name" value="Peptidase, S41 family"/>
    <property type="match status" value="1"/>
</dbReference>
<proteinExistence type="inferred from homology"/>
<dbReference type="OrthoDB" id="9812068at2"/>
<evidence type="ECO:0000313" key="10">
    <source>
        <dbReference type="Proteomes" id="UP000190027"/>
    </source>
</evidence>
<dbReference type="Pfam" id="PF03572">
    <property type="entry name" value="Peptidase_S41"/>
    <property type="match status" value="1"/>
</dbReference>
<dbReference type="STRING" id="1121449.SAMN02745704_01161"/>
<evidence type="ECO:0000259" key="8">
    <source>
        <dbReference type="PROSITE" id="PS50106"/>
    </source>
</evidence>
<dbReference type="SMART" id="SM00228">
    <property type="entry name" value="PDZ"/>
    <property type="match status" value="1"/>
</dbReference>
<comment type="similarity">
    <text evidence="1 5">Belongs to the peptidase S41A family.</text>
</comment>
<dbReference type="SUPFAM" id="SSF50156">
    <property type="entry name" value="PDZ domain-like"/>
    <property type="match status" value="1"/>
</dbReference>
<sequence>MRLALWVCTFLLMFGLTISSGPAASSAAETNHLDALKRFSQVLDIVESSYVEDISRTQLIEDSIKGMLEQLDPHSAYLTSEEFKEMQESTSGRFSGIGIEISMDNGQLIVVSPIEDTPAYKAGLLAGDFILEINGESTKGMSLMDAVDRIRGKEGTDVSLTVLHPEENRPVEVNITRGTIPLISVKTEELDSGYLYIRLTRFNETTTEDLHSKIDEYRADHEIKGVVLDLRNNPGGLLDQAIQVSDTFLDKGLLVYIQGREGRGRRDYMAKAQSSDITAPMVVLINAGSASASEIVAGALQDHNRALLLGDRSFGKGSVQQIVPLPDGSGIKLTMALYYTPSGRSIQAEGIMPDLRIPFVVPPKEDKDTEMFRRMTLREKDLSGHLENANGSSESSDKDSKESKGAEMLRKDNQLRLALEIVRSLPRISEIN</sequence>
<evidence type="ECO:0000256" key="2">
    <source>
        <dbReference type="ARBA" id="ARBA00022670"/>
    </source>
</evidence>
<evidence type="ECO:0000256" key="4">
    <source>
        <dbReference type="ARBA" id="ARBA00022825"/>
    </source>
</evidence>
<dbReference type="GO" id="GO:0030288">
    <property type="term" value="C:outer membrane-bounded periplasmic space"/>
    <property type="evidence" value="ECO:0007669"/>
    <property type="project" value="TreeGrafter"/>
</dbReference>
<protein>
    <submittedName>
        <fullName evidence="9">C-terminal processing peptidase-3. Serine peptidase. MEROPS family S41A</fullName>
    </submittedName>
</protein>
<dbReference type="Gene3D" id="3.90.226.10">
    <property type="entry name" value="2-enoyl-CoA Hydratase, Chain A, domain 1"/>
    <property type="match status" value="1"/>
</dbReference>
<dbReference type="GO" id="GO:0008236">
    <property type="term" value="F:serine-type peptidase activity"/>
    <property type="evidence" value="ECO:0007669"/>
    <property type="project" value="UniProtKB-KW"/>
</dbReference>
<dbReference type="Pfam" id="PF17820">
    <property type="entry name" value="PDZ_6"/>
    <property type="match status" value="1"/>
</dbReference>
<organism evidence="9 10">
    <name type="scientific">Paucidesulfovibrio gracilis DSM 16080</name>
    <dbReference type="NCBI Taxonomy" id="1121449"/>
    <lineage>
        <taxon>Bacteria</taxon>
        <taxon>Pseudomonadati</taxon>
        <taxon>Thermodesulfobacteriota</taxon>
        <taxon>Desulfovibrionia</taxon>
        <taxon>Desulfovibrionales</taxon>
        <taxon>Desulfovibrionaceae</taxon>
        <taxon>Paucidesulfovibrio</taxon>
    </lineage>
</organism>
<evidence type="ECO:0000256" key="1">
    <source>
        <dbReference type="ARBA" id="ARBA00009179"/>
    </source>
</evidence>
<dbReference type="NCBIfam" id="TIGR00225">
    <property type="entry name" value="prc"/>
    <property type="match status" value="1"/>
</dbReference>
<name>A0A1T4WMN0_9BACT</name>
<keyword evidence="7" id="KW-0732">Signal</keyword>
<feature type="signal peptide" evidence="7">
    <location>
        <begin position="1"/>
        <end position="23"/>
    </location>
</feature>
<dbReference type="CDD" id="cd07560">
    <property type="entry name" value="Peptidase_S41_CPP"/>
    <property type="match status" value="1"/>
</dbReference>
<dbReference type="Proteomes" id="UP000190027">
    <property type="component" value="Unassembled WGS sequence"/>
</dbReference>
<feature type="domain" description="PDZ" evidence="8">
    <location>
        <begin position="83"/>
        <end position="151"/>
    </location>
</feature>
<dbReference type="CDD" id="cd06782">
    <property type="entry name" value="cpPDZ_CPP-like"/>
    <property type="match status" value="1"/>
</dbReference>
<dbReference type="AlphaFoldDB" id="A0A1T4WMN0"/>
<evidence type="ECO:0000256" key="3">
    <source>
        <dbReference type="ARBA" id="ARBA00022801"/>
    </source>
</evidence>
<dbReference type="InterPro" id="IPR055210">
    <property type="entry name" value="CtpA/B_N"/>
</dbReference>
<feature type="compositionally biased region" description="Basic and acidic residues" evidence="6">
    <location>
        <begin position="395"/>
        <end position="409"/>
    </location>
</feature>
<dbReference type="PANTHER" id="PTHR32060:SF30">
    <property type="entry name" value="CARBOXY-TERMINAL PROCESSING PROTEASE CTPA"/>
    <property type="match status" value="1"/>
</dbReference>
<dbReference type="InterPro" id="IPR041489">
    <property type="entry name" value="PDZ_6"/>
</dbReference>
<dbReference type="SUPFAM" id="SSF52096">
    <property type="entry name" value="ClpP/crotonase"/>
    <property type="match status" value="1"/>
</dbReference>
<keyword evidence="2 5" id="KW-0645">Protease</keyword>
<evidence type="ECO:0000313" key="9">
    <source>
        <dbReference type="EMBL" id="SKA78594.1"/>
    </source>
</evidence>
<dbReference type="InterPro" id="IPR036034">
    <property type="entry name" value="PDZ_sf"/>
</dbReference>
<dbReference type="InterPro" id="IPR005151">
    <property type="entry name" value="Tail-specific_protease"/>
</dbReference>